<evidence type="ECO:0000256" key="1">
    <source>
        <dbReference type="SAM" id="MobiDB-lite"/>
    </source>
</evidence>
<organism evidence="2">
    <name type="scientific">Macaca mulatta</name>
    <name type="common">Rhesus macaque</name>
    <dbReference type="NCBI Taxonomy" id="9544"/>
    <lineage>
        <taxon>Eukaryota</taxon>
        <taxon>Metazoa</taxon>
        <taxon>Chordata</taxon>
        <taxon>Craniata</taxon>
        <taxon>Vertebrata</taxon>
        <taxon>Euteleostomi</taxon>
        <taxon>Mammalia</taxon>
        <taxon>Eutheria</taxon>
        <taxon>Euarchontoglires</taxon>
        <taxon>Primates</taxon>
        <taxon>Haplorrhini</taxon>
        <taxon>Catarrhini</taxon>
        <taxon>Cercopithecidae</taxon>
        <taxon>Cercopithecinae</taxon>
        <taxon>Macaca</taxon>
    </lineage>
</organism>
<reference evidence="2" key="1">
    <citation type="journal article" date="2011" name="Nat. Biotechnol.">
        <title>Genome sequencing and comparison of two nonhuman primate animal models, the cynomolgus and Chinese rhesus macaques.</title>
        <authorList>
            <person name="Yan G."/>
            <person name="Zhang G."/>
            <person name="Fang X."/>
            <person name="Zhang Y."/>
            <person name="Li C."/>
            <person name="Ling F."/>
            <person name="Cooper D.N."/>
            <person name="Li Q."/>
            <person name="Li Y."/>
            <person name="van Gool A.J."/>
            <person name="Du H."/>
            <person name="Chen J."/>
            <person name="Chen R."/>
            <person name="Zhang P."/>
            <person name="Huang Z."/>
            <person name="Thompson J.R."/>
            <person name="Meng Y."/>
            <person name="Bai Y."/>
            <person name="Wang J."/>
            <person name="Zhuo M."/>
            <person name="Wang T."/>
            <person name="Huang Y."/>
            <person name="Wei L."/>
            <person name="Li J."/>
            <person name="Wang Z."/>
            <person name="Hu H."/>
            <person name="Yang P."/>
            <person name="Le L."/>
            <person name="Stenson P.D."/>
            <person name="Li B."/>
            <person name="Liu X."/>
            <person name="Ball E.V."/>
            <person name="An N."/>
            <person name="Huang Q."/>
            <person name="Zhang Y."/>
            <person name="Fan W."/>
            <person name="Zhang X."/>
            <person name="Li Y."/>
            <person name="Wang W."/>
            <person name="Katze M.G."/>
            <person name="Su B."/>
            <person name="Nielsen R."/>
            <person name="Yang H."/>
            <person name="Wang J."/>
            <person name="Wang X."/>
            <person name="Wang J."/>
        </authorList>
    </citation>
    <scope>NUCLEOTIDE SEQUENCE [LARGE SCALE GENOMIC DNA]</scope>
    <source>
        <strain evidence="2">CR-5</strain>
    </source>
</reference>
<dbReference type="EMBL" id="CM001262">
    <property type="protein sequence ID" value="EHH20315.1"/>
    <property type="molecule type" value="Genomic_DNA"/>
</dbReference>
<proteinExistence type="predicted"/>
<name>G7N461_MACMU</name>
<gene>
    <name evidence="2" type="ORF">EGK_03139</name>
</gene>
<feature type="region of interest" description="Disordered" evidence="1">
    <location>
        <begin position="1"/>
        <end position="27"/>
    </location>
</feature>
<dbReference type="Proteomes" id="UP000013456">
    <property type="component" value="Chromosome 10"/>
</dbReference>
<sequence length="75" mass="8743">MWERFSEKTPPRSEDRDLSHRAKEKSWSWEREAWKCNDTLLAPLHLMLATGRVPLAMCLDAPEWNSHPPGGSLER</sequence>
<dbReference type="AlphaFoldDB" id="G7N461"/>
<protein>
    <submittedName>
        <fullName evidence="2">Uncharacterized protein</fullName>
    </submittedName>
</protein>
<accession>G7N461</accession>
<evidence type="ECO:0000313" key="2">
    <source>
        <dbReference type="EMBL" id="EHH20315.1"/>
    </source>
</evidence>